<evidence type="ECO:0000256" key="4">
    <source>
        <dbReference type="ARBA" id="ARBA00005524"/>
    </source>
</evidence>
<evidence type="ECO:0000259" key="7">
    <source>
        <dbReference type="Pfam" id="PF01676"/>
    </source>
</evidence>
<dbReference type="GO" id="GO:0006096">
    <property type="term" value="P:glycolytic process"/>
    <property type="evidence" value="ECO:0007669"/>
    <property type="project" value="UniProtKB-KW"/>
</dbReference>
<accession>A0A7C1ZRV9</accession>
<dbReference type="Pfam" id="PF01676">
    <property type="entry name" value="Metalloenzyme"/>
    <property type="match status" value="1"/>
</dbReference>
<sequence length="397" mass="43839">MSKYIVLVGDGMGDYPLETLGGKTPLEAAHTPNMDFIASNGVLGLVETVPDGMPPGSDIANMSLLGFDPKKYHTGRGPIEAASLGIKVNTEDIIFRCNLVSLGKKEGAIFMEDYSAGHISSEEAKELILTLNKYLGSERFHFYPGVSYRHILVWHNGKNEFTTIPPHEIPGQEVTDYLNNLPSEIRELVINAKKILVNHPVNQQRVKEGKKMANSIWPWGQGRMTNMPSFKERFGLKGGVISAVDLIKGIGILAGLKVINVPGATGYFDTNYKGKVQYALDALKELDFVYVHVEAPDEAGHEGNLAEKIKAIEAFDQQVVGSVLNAAKRENIKVMVTMDHYTPVAVRTHIGEPVPFAIFLKRKIPASFRLFCERIANESGILVKPGYKLMECFLRVD</sequence>
<dbReference type="PANTHER" id="PTHR31209">
    <property type="entry name" value="COFACTOR-INDEPENDENT PHOSPHOGLYCERATE MUTASE"/>
    <property type="match status" value="1"/>
</dbReference>
<dbReference type="PANTHER" id="PTHR31209:SF4">
    <property type="entry name" value="2,3-BISPHOSPHOGLYCERATE-INDEPENDENT PHOSPHOGLYCERATE MUTASE"/>
    <property type="match status" value="1"/>
</dbReference>
<dbReference type="EC" id="5.4.2.12" evidence="8"/>
<dbReference type="InterPro" id="IPR006124">
    <property type="entry name" value="Metalloenzyme"/>
</dbReference>
<comment type="catalytic activity">
    <reaction evidence="1">
        <text>(2R)-2-phosphoglycerate = (2R)-3-phosphoglycerate</text>
        <dbReference type="Rhea" id="RHEA:15901"/>
        <dbReference type="ChEBI" id="CHEBI:58272"/>
        <dbReference type="ChEBI" id="CHEBI:58289"/>
        <dbReference type="EC" id="5.4.2.12"/>
    </reaction>
</comment>
<dbReference type="NCBIfam" id="NF003242">
    <property type="entry name" value="PRK04200.1"/>
    <property type="match status" value="1"/>
</dbReference>
<dbReference type="SUPFAM" id="SSF53649">
    <property type="entry name" value="Alkaline phosphatase-like"/>
    <property type="match status" value="1"/>
</dbReference>
<keyword evidence="5" id="KW-0324">Glycolysis</keyword>
<reference evidence="8" key="1">
    <citation type="journal article" date="2020" name="mSystems">
        <title>Genome- and Community-Level Interaction Insights into Carbon Utilization and Element Cycling Functions of Hydrothermarchaeota in Hydrothermal Sediment.</title>
        <authorList>
            <person name="Zhou Z."/>
            <person name="Liu Y."/>
            <person name="Xu W."/>
            <person name="Pan J."/>
            <person name="Luo Z.H."/>
            <person name="Li M."/>
        </authorList>
    </citation>
    <scope>NUCLEOTIDE SEQUENCE [LARGE SCALE GENOMIC DNA]</scope>
    <source>
        <strain evidence="8">HyVt-389</strain>
    </source>
</reference>
<dbReference type="EMBL" id="DRIH01000023">
    <property type="protein sequence ID" value="HEC67352.1"/>
    <property type="molecule type" value="Genomic_DNA"/>
</dbReference>
<feature type="domain" description="Metalloenzyme" evidence="7">
    <location>
        <begin position="3"/>
        <end position="363"/>
    </location>
</feature>
<comment type="caution">
    <text evidence="8">The sequence shown here is derived from an EMBL/GenBank/DDBJ whole genome shotgun (WGS) entry which is preliminary data.</text>
</comment>
<dbReference type="InterPro" id="IPR004456">
    <property type="entry name" value="Pglycerate_mutase_ApgM"/>
</dbReference>
<evidence type="ECO:0000256" key="2">
    <source>
        <dbReference type="ARBA" id="ARBA00002315"/>
    </source>
</evidence>
<proteinExistence type="inferred from homology"/>
<comment type="pathway">
    <text evidence="3">Carbohydrate degradation.</text>
</comment>
<dbReference type="Proteomes" id="UP000885738">
    <property type="component" value="Unassembled WGS sequence"/>
</dbReference>
<name>A0A7C1ZRV9_DESA2</name>
<dbReference type="Gene3D" id="3.40.720.10">
    <property type="entry name" value="Alkaline Phosphatase, subunit A"/>
    <property type="match status" value="2"/>
</dbReference>
<dbReference type="CDD" id="cd16011">
    <property type="entry name" value="iPGM_like"/>
    <property type="match status" value="1"/>
</dbReference>
<dbReference type="NCBIfam" id="TIGR00306">
    <property type="entry name" value="apgM"/>
    <property type="match status" value="1"/>
</dbReference>
<keyword evidence="6 8" id="KW-0413">Isomerase</keyword>
<evidence type="ECO:0000313" key="8">
    <source>
        <dbReference type="EMBL" id="HEC67352.1"/>
    </source>
</evidence>
<evidence type="ECO:0000256" key="5">
    <source>
        <dbReference type="ARBA" id="ARBA00023152"/>
    </source>
</evidence>
<dbReference type="PIRSF" id="PIRSF006392">
    <property type="entry name" value="IPGAM_arch"/>
    <property type="match status" value="1"/>
</dbReference>
<dbReference type="InterPro" id="IPR023665">
    <property type="entry name" value="ApgAM_prokaryotes"/>
</dbReference>
<gene>
    <name evidence="8" type="ORF">ENI35_00830</name>
</gene>
<dbReference type="Pfam" id="PF10143">
    <property type="entry name" value="PhosphMutase"/>
    <property type="match status" value="1"/>
</dbReference>
<protein>
    <submittedName>
        <fullName evidence="8">Cofactor-independent phosphoglycerate mutase</fullName>
        <ecNumber evidence="8">5.4.2.12</ecNumber>
    </submittedName>
</protein>
<evidence type="ECO:0000256" key="1">
    <source>
        <dbReference type="ARBA" id="ARBA00000370"/>
    </source>
</evidence>
<evidence type="ECO:0000256" key="3">
    <source>
        <dbReference type="ARBA" id="ARBA00004921"/>
    </source>
</evidence>
<dbReference type="GO" id="GO:0046872">
    <property type="term" value="F:metal ion binding"/>
    <property type="evidence" value="ECO:0007669"/>
    <property type="project" value="InterPro"/>
</dbReference>
<comment type="similarity">
    <text evidence="4">Belongs to the BPG-independent phosphoglycerate mutase family. A-PGAM subfamily.</text>
</comment>
<comment type="function">
    <text evidence="2">Catalyzes the interconversion of 2-phosphoglycerate and 3-phosphoglycerate.</text>
</comment>
<dbReference type="NCBIfam" id="TIGR02535">
    <property type="entry name" value="hyp_Hser_kinase"/>
    <property type="match status" value="1"/>
</dbReference>
<dbReference type="InterPro" id="IPR017850">
    <property type="entry name" value="Alkaline_phosphatase_core_sf"/>
</dbReference>
<dbReference type="AlphaFoldDB" id="A0A7C1ZRV9"/>
<dbReference type="GO" id="GO:0004619">
    <property type="term" value="F:phosphoglycerate mutase activity"/>
    <property type="evidence" value="ECO:0007669"/>
    <property type="project" value="UniProtKB-EC"/>
</dbReference>
<organism evidence="8">
    <name type="scientific">Desulfofervidus auxilii</name>
    <dbReference type="NCBI Taxonomy" id="1621989"/>
    <lineage>
        <taxon>Bacteria</taxon>
        <taxon>Pseudomonadati</taxon>
        <taxon>Thermodesulfobacteriota</taxon>
        <taxon>Candidatus Desulfofervidia</taxon>
        <taxon>Candidatus Desulfofervidales</taxon>
        <taxon>Candidatus Desulfofervidaceae</taxon>
        <taxon>Candidatus Desulfofervidus</taxon>
    </lineage>
</organism>
<evidence type="ECO:0000256" key="6">
    <source>
        <dbReference type="ARBA" id="ARBA00023235"/>
    </source>
</evidence>